<dbReference type="PANTHER" id="PTHR12121">
    <property type="entry name" value="CARBON CATABOLITE REPRESSOR PROTEIN 4"/>
    <property type="match status" value="1"/>
</dbReference>
<dbReference type="InterPro" id="IPR050410">
    <property type="entry name" value="CCR4/nocturin_mRNA_transcr"/>
</dbReference>
<protein>
    <submittedName>
        <fullName evidence="3">Protein angel 2</fullName>
    </submittedName>
</protein>
<evidence type="ECO:0000256" key="1">
    <source>
        <dbReference type="SAM" id="MobiDB-lite"/>
    </source>
</evidence>
<evidence type="ECO:0000313" key="3">
    <source>
        <dbReference type="EMBL" id="ADY41654.1"/>
    </source>
</evidence>
<organism evidence="3">
    <name type="scientific">Ascaris suum</name>
    <name type="common">Pig roundworm</name>
    <name type="synonym">Ascaris lumbricoides</name>
    <dbReference type="NCBI Taxonomy" id="6253"/>
    <lineage>
        <taxon>Eukaryota</taxon>
        <taxon>Metazoa</taxon>
        <taxon>Ecdysozoa</taxon>
        <taxon>Nematoda</taxon>
        <taxon>Chromadorea</taxon>
        <taxon>Rhabditida</taxon>
        <taxon>Spirurina</taxon>
        <taxon>Ascaridomorpha</taxon>
        <taxon>Ascaridoidea</taxon>
        <taxon>Ascarididae</taxon>
        <taxon>Ascaris</taxon>
    </lineage>
</organism>
<name>F1KUV0_ASCSU</name>
<dbReference type="GO" id="GO:0000175">
    <property type="term" value="F:3'-5'-RNA exonuclease activity"/>
    <property type="evidence" value="ECO:0007669"/>
    <property type="project" value="TreeGrafter"/>
</dbReference>
<dbReference type="Gene3D" id="3.60.10.10">
    <property type="entry name" value="Endonuclease/exonuclease/phosphatase"/>
    <property type="match status" value="1"/>
</dbReference>
<dbReference type="AlphaFoldDB" id="F1KUV0"/>
<dbReference type="EMBL" id="JI166264">
    <property type="protein sequence ID" value="ADY41654.1"/>
    <property type="molecule type" value="mRNA"/>
</dbReference>
<dbReference type="Pfam" id="PF03372">
    <property type="entry name" value="Exo_endo_phos"/>
    <property type="match status" value="1"/>
</dbReference>
<accession>F1KUV0</accession>
<reference evidence="3" key="1">
    <citation type="journal article" date="2011" name="Genome Res.">
        <title>Deep small RNA sequencing from the nematode Ascaris reveals conservation, functional diversification, and novel developmental profiles.</title>
        <authorList>
            <person name="Wang J."/>
            <person name="Czech B."/>
            <person name="Crunk A."/>
            <person name="Wallace A."/>
            <person name="Mitreva M."/>
            <person name="Hannon G.J."/>
            <person name="Davis R.E."/>
        </authorList>
    </citation>
    <scope>NUCLEOTIDE SEQUENCE</scope>
</reference>
<proteinExistence type="evidence at transcript level"/>
<dbReference type="PANTHER" id="PTHR12121:SF34">
    <property type="entry name" value="PROTEIN ANGEL"/>
    <property type="match status" value="1"/>
</dbReference>
<feature type="region of interest" description="Disordered" evidence="1">
    <location>
        <begin position="1"/>
        <end position="40"/>
    </location>
</feature>
<evidence type="ECO:0000259" key="2">
    <source>
        <dbReference type="Pfam" id="PF03372"/>
    </source>
</evidence>
<dbReference type="SUPFAM" id="SSF56219">
    <property type="entry name" value="DNase I-like"/>
    <property type="match status" value="1"/>
</dbReference>
<dbReference type="InterPro" id="IPR036691">
    <property type="entry name" value="Endo/exonu/phosph_ase_sf"/>
</dbReference>
<sequence length="741" mass="82562">MAPRRKNAGDIAGQSDSRLRQHTTNKFKMQRKRSKKTRKMSLSTVRSVIPYIGPEWKCRQRKPPKKLRKRSGRLRHLSNVSAHSANTSGISDSSTFNVFSDLIPRDSLYETVVLDDTTFCGTDAEADVTITERVNQFCVNIEDESQTPNKSSLRARTARTILQDSDKKADEIGTTKDVLRDNASASVATVTTVDDNSSDSGASVVTLADSISESSPQEEISTITATKEVEVVTLEEDKSDRSAASRSLLDDLDLTLVDESHSINISATSVGQNLSVFGTPIASTSSSLQQASTPSYCIPRVENNALLKKEFRQNFRSYRFEAPTSTPCAPTFSAAVFASRTFHAIDSPMGFVDLLTEGTANLCRTVLRRWVVAQTSVTKGAPIRICSYNVLCQNTIPKTPYLYKHLASMERSYQLQWEYRSNLLARELLMISADIFCLQEVQEDHFHNFYLPVLARAGYKGEFKKRTREMFDGCAIFYRFPMELLAYQPIEYFLGVNTVLDRDNIGQLARFKETLSGKEICVANTHLLFNKQRGDVKLAQLAVLLANLDKECGPESTRKCPYVICGDFNMQPYCLIYDFLIKGHLSFNNLRRADLSGQGGQGGPILQANFMPSQANINRDCRFGVQKNGVVESSELNRWTHPLKFASAYTHMSHDHWPEVSTFHYNGAANPDFLFYSVNSKTAEVSEGGAGGVTNVQESPLQLVRHLALPSELALRTTLGPWPNAVTPSDHIPLIADFVLQ</sequence>
<feature type="domain" description="Endonuclease/exonuclease/phosphatase" evidence="2">
    <location>
        <begin position="386"/>
        <end position="731"/>
    </location>
</feature>
<dbReference type="InterPro" id="IPR005135">
    <property type="entry name" value="Endo/exonuclease/phosphatase"/>
</dbReference>
<feature type="compositionally biased region" description="Basic residues" evidence="1">
    <location>
        <begin position="20"/>
        <end position="39"/>
    </location>
</feature>